<keyword evidence="2" id="KW-1015">Disulfide bond</keyword>
<dbReference type="SMART" id="SM00409">
    <property type="entry name" value="IG"/>
    <property type="match status" value="2"/>
</dbReference>
<evidence type="ECO:0000256" key="3">
    <source>
        <dbReference type="SAM" id="Phobius"/>
    </source>
</evidence>
<evidence type="ECO:0000256" key="1">
    <source>
        <dbReference type="ARBA" id="ARBA00022729"/>
    </source>
</evidence>
<dbReference type="InterPro" id="IPR013783">
    <property type="entry name" value="Ig-like_fold"/>
</dbReference>
<organism evidence="5 6">
    <name type="scientific">Menidia menidia</name>
    <name type="common">Atlantic silverside</name>
    <dbReference type="NCBI Taxonomy" id="238744"/>
    <lineage>
        <taxon>Eukaryota</taxon>
        <taxon>Metazoa</taxon>
        <taxon>Chordata</taxon>
        <taxon>Craniata</taxon>
        <taxon>Vertebrata</taxon>
        <taxon>Euteleostomi</taxon>
        <taxon>Actinopterygii</taxon>
        <taxon>Neopterygii</taxon>
        <taxon>Teleostei</taxon>
        <taxon>Neoteleostei</taxon>
        <taxon>Acanthomorphata</taxon>
        <taxon>Ovalentaria</taxon>
        <taxon>Atherinomorphae</taxon>
        <taxon>Atheriniformes</taxon>
        <taxon>Atherinopsidae</taxon>
        <taxon>Menidiinae</taxon>
        <taxon>Menidia</taxon>
    </lineage>
</organism>
<evidence type="ECO:0000256" key="2">
    <source>
        <dbReference type="ARBA" id="ARBA00023157"/>
    </source>
</evidence>
<proteinExistence type="predicted"/>
<dbReference type="InterPro" id="IPR050488">
    <property type="entry name" value="Ig_Fc_receptor"/>
</dbReference>
<dbReference type="OrthoDB" id="8954737at2759"/>
<keyword evidence="3" id="KW-0472">Membrane</keyword>
<dbReference type="InterPro" id="IPR036179">
    <property type="entry name" value="Ig-like_dom_sf"/>
</dbReference>
<dbReference type="GO" id="GO:0006955">
    <property type="term" value="P:immune response"/>
    <property type="evidence" value="ECO:0007669"/>
    <property type="project" value="TreeGrafter"/>
</dbReference>
<dbReference type="SMART" id="SM00408">
    <property type="entry name" value="IGc2"/>
    <property type="match status" value="2"/>
</dbReference>
<dbReference type="Gene3D" id="2.60.40.10">
    <property type="entry name" value="Immunoglobulins"/>
    <property type="match status" value="2"/>
</dbReference>
<name>A0A8S4AVM1_9TELE</name>
<evidence type="ECO:0000313" key="6">
    <source>
        <dbReference type="Proteomes" id="UP000677803"/>
    </source>
</evidence>
<dbReference type="InterPro" id="IPR003598">
    <property type="entry name" value="Ig_sub2"/>
</dbReference>
<evidence type="ECO:0000313" key="5">
    <source>
        <dbReference type="EMBL" id="CAG5908544.1"/>
    </source>
</evidence>
<dbReference type="GO" id="GO:0007166">
    <property type="term" value="P:cell surface receptor signaling pathway"/>
    <property type="evidence" value="ECO:0007669"/>
    <property type="project" value="TreeGrafter"/>
</dbReference>
<dbReference type="InterPro" id="IPR007110">
    <property type="entry name" value="Ig-like_dom"/>
</dbReference>
<keyword evidence="1" id="KW-0732">Signal</keyword>
<dbReference type="PANTHER" id="PTHR11481">
    <property type="entry name" value="IMMUNOGLOBULIN FC RECEPTOR"/>
    <property type="match status" value="1"/>
</dbReference>
<gene>
    <name evidence="5" type="ORF">MMEN_LOCUS9709</name>
</gene>
<keyword evidence="3" id="KW-0812">Transmembrane</keyword>
<dbReference type="PANTHER" id="PTHR11481:SF64">
    <property type="entry name" value="FC RECEPTOR-LIKE PROTEIN 4"/>
    <property type="match status" value="1"/>
</dbReference>
<feature type="domain" description="Ig-like" evidence="4">
    <location>
        <begin position="223"/>
        <end position="299"/>
    </location>
</feature>
<accession>A0A8S4AVM1</accession>
<comment type="caution">
    <text evidence="5">The sequence shown here is derived from an EMBL/GenBank/DDBJ whole genome shotgun (WGS) entry which is preliminary data.</text>
</comment>
<dbReference type="GO" id="GO:0004888">
    <property type="term" value="F:transmembrane signaling receptor activity"/>
    <property type="evidence" value="ECO:0007669"/>
    <property type="project" value="TreeGrafter"/>
</dbReference>
<dbReference type="AlphaFoldDB" id="A0A8S4AVM1"/>
<evidence type="ECO:0000259" key="4">
    <source>
        <dbReference type="PROSITE" id="PS50835"/>
    </source>
</evidence>
<dbReference type="Proteomes" id="UP000677803">
    <property type="component" value="Unassembled WGS sequence"/>
</dbReference>
<dbReference type="GO" id="GO:0009897">
    <property type="term" value="C:external side of plasma membrane"/>
    <property type="evidence" value="ECO:0007669"/>
    <property type="project" value="TreeGrafter"/>
</dbReference>
<dbReference type="InterPro" id="IPR003599">
    <property type="entry name" value="Ig_sub"/>
</dbReference>
<keyword evidence="6" id="KW-1185">Reference proteome</keyword>
<reference evidence="5" key="1">
    <citation type="submission" date="2021-05" db="EMBL/GenBank/DDBJ databases">
        <authorList>
            <person name="Tigano A."/>
        </authorList>
    </citation>
    <scope>NUCLEOTIDE SEQUENCE</scope>
</reference>
<dbReference type="EMBL" id="CAJRST010010001">
    <property type="protein sequence ID" value="CAG5908544.1"/>
    <property type="molecule type" value="Genomic_DNA"/>
</dbReference>
<sequence length="544" mass="60358">MNICLSCLVSDHSSAAQSVCCVTNSLVSVLAMGGGKCLLLLPGFLLLVTCQQKPKVTMLPDLKTIFFGDRFYLICNSDAVSVKWFLNGTEQEFRGKKLKIPAAGSKTSGLYVCESNGQKSEDFTIQAHEYTPIASLILSTGQPVMEKKGSVILTLVNDDGIGGWNCWVFRGETTKLIKLNVRNDSVSVSFQPNSLSVPETIFWCSDKTRKYRSNQITIRTTEKRVSLEMYPFPALDGDKLTLRCLVWGTNHVSNAEFFKDNSSIQSVDGSTYEIKQAKESEGGNYRCRAKFRYEDQTLQTPHILYSDDQEVLVQEQPLRAKLTENGECSCPSCAGGMSHRFYKHNGVSWTMLGSNWKLDSTGTYQCRFVMDSMRTLPSSSFDYGEPANKNQFNIVIIIIIAALILVVSGIFLVIHGKRRNSRSGNNTIDAHYEEVALKTRGDEKYETLAKAKESEYDTINPEASGEQRKGGEYEALKKEGMQEGVYHSLQAHGGDEGYEALKKEGMQEGVYHSVQVHGAAGGDGGYEALKREGIKGDDYQTLET</sequence>
<keyword evidence="3" id="KW-1133">Transmembrane helix</keyword>
<dbReference type="PROSITE" id="PS50835">
    <property type="entry name" value="IG_LIKE"/>
    <property type="match status" value="2"/>
</dbReference>
<feature type="domain" description="Ig-like" evidence="4">
    <location>
        <begin position="54"/>
        <end position="124"/>
    </location>
</feature>
<feature type="transmembrane region" description="Helical" evidence="3">
    <location>
        <begin position="392"/>
        <end position="414"/>
    </location>
</feature>
<dbReference type="SUPFAM" id="SSF48726">
    <property type="entry name" value="Immunoglobulin"/>
    <property type="match status" value="1"/>
</dbReference>
<protein>
    <submittedName>
        <fullName evidence="5">(Atlantic silverside) hypothetical protein</fullName>
    </submittedName>
</protein>